<evidence type="ECO:0000313" key="1">
    <source>
        <dbReference type="EMBL" id="EQB31512.1"/>
    </source>
</evidence>
<sequence length="76" mass="8358">MKFRADFQGRLQSDCPYERVGGTNCVGRWNIDALPSKLLFEAFQCIITSNTRNGVNEADTVTVVARHEGSPLGSLV</sequence>
<accession>T0J3S5</accession>
<dbReference type="AlphaFoldDB" id="T0J3S5"/>
<comment type="caution">
    <text evidence="1">The sequence shown here is derived from an EMBL/GenBank/DDBJ whole genome shotgun (WGS) entry which is preliminary data.</text>
</comment>
<dbReference type="Proteomes" id="UP000015523">
    <property type="component" value="Unassembled WGS sequence"/>
</dbReference>
<gene>
    <name evidence="1" type="ORF">M529_14435</name>
</gene>
<reference evidence="1 2" key="1">
    <citation type="journal article" date="2013" name="Genome Announc.">
        <title>Draft Genome Sequence of Sphingobium ummariense Strain RL-3, a Hexachlorocyclohexane-Degrading Bacterium.</title>
        <authorList>
            <person name="Kohli P."/>
            <person name="Dua A."/>
            <person name="Sangwan N."/>
            <person name="Oldach P."/>
            <person name="Khurana J.P."/>
            <person name="Lal R."/>
        </authorList>
    </citation>
    <scope>NUCLEOTIDE SEQUENCE [LARGE SCALE GENOMIC DNA]</scope>
    <source>
        <strain evidence="1 2">RL-3</strain>
    </source>
</reference>
<protein>
    <submittedName>
        <fullName evidence="1">Uncharacterized protein</fullName>
    </submittedName>
</protein>
<organism evidence="1 2">
    <name type="scientific">Sphingobium ummariense RL-3</name>
    <dbReference type="NCBI Taxonomy" id="1346791"/>
    <lineage>
        <taxon>Bacteria</taxon>
        <taxon>Pseudomonadati</taxon>
        <taxon>Pseudomonadota</taxon>
        <taxon>Alphaproteobacteria</taxon>
        <taxon>Sphingomonadales</taxon>
        <taxon>Sphingomonadaceae</taxon>
        <taxon>Sphingobium</taxon>
    </lineage>
</organism>
<dbReference type="EMBL" id="AUWY01000100">
    <property type="protein sequence ID" value="EQB31512.1"/>
    <property type="molecule type" value="Genomic_DNA"/>
</dbReference>
<proteinExistence type="predicted"/>
<name>T0J3S5_9SPHN</name>
<evidence type="ECO:0000313" key="2">
    <source>
        <dbReference type="Proteomes" id="UP000015523"/>
    </source>
</evidence>
<keyword evidence="2" id="KW-1185">Reference proteome</keyword>